<keyword evidence="1" id="KW-1133">Transmembrane helix</keyword>
<feature type="transmembrane region" description="Helical" evidence="1">
    <location>
        <begin position="6"/>
        <end position="23"/>
    </location>
</feature>
<organism evidence="2 3">
    <name type="scientific">Ohtaekwangia koreensis</name>
    <dbReference type="NCBI Taxonomy" id="688867"/>
    <lineage>
        <taxon>Bacteria</taxon>
        <taxon>Pseudomonadati</taxon>
        <taxon>Bacteroidota</taxon>
        <taxon>Cytophagia</taxon>
        <taxon>Cytophagales</taxon>
        <taxon>Fulvivirgaceae</taxon>
        <taxon>Ohtaekwangia</taxon>
    </lineage>
</organism>
<sequence length="58" mass="7004">MDYKIQQLPYSHFVFICVFILYVKNVPRRSMYTYSMDRYLPIALRIIAKAHYSAKRLA</sequence>
<proteinExistence type="predicted"/>
<dbReference type="STRING" id="688867.SAMN05660236_4616"/>
<dbReference type="Proteomes" id="UP000190961">
    <property type="component" value="Unassembled WGS sequence"/>
</dbReference>
<evidence type="ECO:0000256" key="1">
    <source>
        <dbReference type="SAM" id="Phobius"/>
    </source>
</evidence>
<gene>
    <name evidence="2" type="ORF">SAMN05660236_4616</name>
</gene>
<dbReference type="AlphaFoldDB" id="A0A1T5M6W1"/>
<name>A0A1T5M6W1_9BACT</name>
<dbReference type="EMBL" id="FUZU01000003">
    <property type="protein sequence ID" value="SKC83982.1"/>
    <property type="molecule type" value="Genomic_DNA"/>
</dbReference>
<evidence type="ECO:0000313" key="2">
    <source>
        <dbReference type="EMBL" id="SKC83982.1"/>
    </source>
</evidence>
<evidence type="ECO:0000313" key="3">
    <source>
        <dbReference type="Proteomes" id="UP000190961"/>
    </source>
</evidence>
<protein>
    <submittedName>
        <fullName evidence="2">Uncharacterized protein</fullName>
    </submittedName>
</protein>
<keyword evidence="1" id="KW-0812">Transmembrane</keyword>
<reference evidence="2 3" key="1">
    <citation type="submission" date="2017-02" db="EMBL/GenBank/DDBJ databases">
        <authorList>
            <person name="Peterson S.W."/>
        </authorList>
    </citation>
    <scope>NUCLEOTIDE SEQUENCE [LARGE SCALE GENOMIC DNA]</scope>
    <source>
        <strain evidence="2 3">DSM 25262</strain>
    </source>
</reference>
<accession>A0A1T5M6W1</accession>
<keyword evidence="3" id="KW-1185">Reference proteome</keyword>
<keyword evidence="1" id="KW-0472">Membrane</keyword>